<proteinExistence type="predicted"/>
<feature type="transmembrane region" description="Helical" evidence="3">
    <location>
        <begin position="62"/>
        <end position="82"/>
    </location>
</feature>
<protein>
    <recommendedName>
        <fullName evidence="4">Major facilitator superfamily (MFS) profile domain-containing protein</fullName>
    </recommendedName>
</protein>
<keyword evidence="3" id="KW-0472">Membrane</keyword>
<accession>A0ABQ6MEW1</accession>
<feature type="region of interest" description="Disordered" evidence="2">
    <location>
        <begin position="452"/>
        <end position="483"/>
    </location>
</feature>
<sequence length="483" mass="52547">MCAPPSREPPKTVTCFRVTLNHNVFWTLVMCSFYGIADNIWSGTVVAAYLKELFGESNSAVGYVEASNGLAGLFTALPVGYLADKYKRSSICKFGAVTLVVTAVVHSGVMYWIGDEAPPAGSSKSHTAMCLFLAVMFLWGLSGGIVNGPLQALYADSTPAGDRSKYYVYLFAAYMLSSMVGPLVSIVLFQVWGDEWTLWDLKNVMLVGMGMEIVAAAFLCTVDDKHALKEEEEEGEGKGGGGGSAPRPSEADLDLVRRRRRIPYMLFCVDLLISLGSGMTVKFFPLFFKDDCKLSPVSVQLIYLAVPLVIVVASKLAQNLSKTFGRVQSILLVKAVGLTFLYVLVFFNDYLVSRPQLIVPIYLARTGLMNCTYPLQESILMDFVPKQERARWKSLESVGAFGWCGSAALGGILADKYDYTFTFLATAIIQTVGALGYALLLPLVPRKEKDLAKSASKESLTEPLLGGGEEEEREEGGSMPGVV</sequence>
<feature type="domain" description="Major facilitator superfamily (MFS) profile" evidence="4">
    <location>
        <begin position="24"/>
        <end position="445"/>
    </location>
</feature>
<evidence type="ECO:0000256" key="2">
    <source>
        <dbReference type="SAM" id="MobiDB-lite"/>
    </source>
</evidence>
<organism evidence="5 6">
    <name type="scientific">Tetraparma gracilis</name>
    <dbReference type="NCBI Taxonomy" id="2962635"/>
    <lineage>
        <taxon>Eukaryota</taxon>
        <taxon>Sar</taxon>
        <taxon>Stramenopiles</taxon>
        <taxon>Ochrophyta</taxon>
        <taxon>Bolidophyceae</taxon>
        <taxon>Parmales</taxon>
        <taxon>Triparmaceae</taxon>
        <taxon>Tetraparma</taxon>
    </lineage>
</organism>
<comment type="caution">
    <text evidence="5">The sequence shown here is derived from an EMBL/GenBank/DDBJ whole genome shotgun (WGS) entry which is preliminary data.</text>
</comment>
<feature type="transmembrane region" description="Helical" evidence="3">
    <location>
        <begin position="24"/>
        <end position="50"/>
    </location>
</feature>
<reference evidence="5 6" key="1">
    <citation type="journal article" date="2023" name="Commun. Biol.">
        <title>Genome analysis of Parmales, the sister group of diatoms, reveals the evolutionary specialization of diatoms from phago-mixotrophs to photoautotrophs.</title>
        <authorList>
            <person name="Ban H."/>
            <person name="Sato S."/>
            <person name="Yoshikawa S."/>
            <person name="Yamada K."/>
            <person name="Nakamura Y."/>
            <person name="Ichinomiya M."/>
            <person name="Sato N."/>
            <person name="Blanc-Mathieu R."/>
            <person name="Endo H."/>
            <person name="Kuwata A."/>
            <person name="Ogata H."/>
        </authorList>
    </citation>
    <scope>NUCLEOTIDE SEQUENCE [LARGE SCALE GENOMIC DNA]</scope>
</reference>
<feature type="transmembrane region" description="Helical" evidence="3">
    <location>
        <begin position="167"/>
        <end position="192"/>
    </location>
</feature>
<feature type="transmembrane region" description="Helical" evidence="3">
    <location>
        <begin position="126"/>
        <end position="146"/>
    </location>
</feature>
<comment type="subcellular location">
    <subcellularLocation>
        <location evidence="1">Membrane</location>
        <topology evidence="1">Multi-pass membrane protein</topology>
    </subcellularLocation>
</comment>
<dbReference type="PANTHER" id="PTHR23525:SF1">
    <property type="entry name" value="NODULIN-LIKE DOMAIN-CONTAINING PROTEIN"/>
    <property type="match status" value="1"/>
</dbReference>
<dbReference type="Gene3D" id="1.20.1250.20">
    <property type="entry name" value="MFS general substrate transporter like domains"/>
    <property type="match status" value="2"/>
</dbReference>
<feature type="transmembrane region" description="Helical" evidence="3">
    <location>
        <begin position="94"/>
        <end position="114"/>
    </location>
</feature>
<dbReference type="InterPro" id="IPR011701">
    <property type="entry name" value="MFS"/>
</dbReference>
<feature type="transmembrane region" description="Helical" evidence="3">
    <location>
        <begin position="264"/>
        <end position="288"/>
    </location>
</feature>
<keyword evidence="3" id="KW-0812">Transmembrane</keyword>
<dbReference type="EMBL" id="BRYB01001405">
    <property type="protein sequence ID" value="GMI25036.1"/>
    <property type="molecule type" value="Genomic_DNA"/>
</dbReference>
<dbReference type="Pfam" id="PF07690">
    <property type="entry name" value="MFS_1"/>
    <property type="match status" value="1"/>
</dbReference>
<dbReference type="SUPFAM" id="SSF103473">
    <property type="entry name" value="MFS general substrate transporter"/>
    <property type="match status" value="1"/>
</dbReference>
<dbReference type="InterPro" id="IPR036259">
    <property type="entry name" value="MFS_trans_sf"/>
</dbReference>
<name>A0ABQ6MEW1_9STRA</name>
<evidence type="ECO:0000256" key="3">
    <source>
        <dbReference type="SAM" id="Phobius"/>
    </source>
</evidence>
<dbReference type="Proteomes" id="UP001165060">
    <property type="component" value="Unassembled WGS sequence"/>
</dbReference>
<dbReference type="PANTHER" id="PTHR23525">
    <property type="entry name" value="TRANSPORTER, PUTATIVE-RELATED"/>
    <property type="match status" value="1"/>
</dbReference>
<keyword evidence="3" id="KW-1133">Transmembrane helix</keyword>
<evidence type="ECO:0000313" key="6">
    <source>
        <dbReference type="Proteomes" id="UP001165060"/>
    </source>
</evidence>
<evidence type="ECO:0000259" key="4">
    <source>
        <dbReference type="PROSITE" id="PS50850"/>
    </source>
</evidence>
<feature type="transmembrane region" description="Helical" evidence="3">
    <location>
        <begin position="204"/>
        <end position="222"/>
    </location>
</feature>
<feature type="transmembrane region" description="Helical" evidence="3">
    <location>
        <begin position="420"/>
        <end position="444"/>
    </location>
</feature>
<evidence type="ECO:0000256" key="1">
    <source>
        <dbReference type="ARBA" id="ARBA00004141"/>
    </source>
</evidence>
<gene>
    <name evidence="5" type="ORF">TeGR_g7459</name>
</gene>
<feature type="region of interest" description="Disordered" evidence="2">
    <location>
        <begin position="230"/>
        <end position="250"/>
    </location>
</feature>
<dbReference type="PROSITE" id="PS50850">
    <property type="entry name" value="MFS"/>
    <property type="match status" value="1"/>
</dbReference>
<evidence type="ECO:0000313" key="5">
    <source>
        <dbReference type="EMBL" id="GMI25036.1"/>
    </source>
</evidence>
<feature type="transmembrane region" description="Helical" evidence="3">
    <location>
        <begin position="300"/>
        <end position="317"/>
    </location>
</feature>
<dbReference type="InterPro" id="IPR020846">
    <property type="entry name" value="MFS_dom"/>
</dbReference>
<keyword evidence="6" id="KW-1185">Reference proteome</keyword>
<feature type="transmembrane region" description="Helical" evidence="3">
    <location>
        <begin position="329"/>
        <end position="351"/>
    </location>
</feature>